<dbReference type="EMBL" id="CAJOBG010006174">
    <property type="protein sequence ID" value="CAF4178465.1"/>
    <property type="molecule type" value="Genomic_DNA"/>
</dbReference>
<proteinExistence type="predicted"/>
<dbReference type="GO" id="GO:0008270">
    <property type="term" value="F:zinc ion binding"/>
    <property type="evidence" value="ECO:0007669"/>
    <property type="project" value="UniProtKB-KW"/>
</dbReference>
<evidence type="ECO:0000256" key="2">
    <source>
        <dbReference type="ARBA" id="ARBA00022771"/>
    </source>
</evidence>
<sequence>MPGLNELNQSDFAKILNTRIYDFWMILNYLLFYNDETYIMTPDGLQYTRYFMNQLIGNTTTDALHDFAKSLHALNITQVEHSLIMALVMCQPDQQLKDQESIHVINHCYMYALYVQLCSTRAENKAKILFDNILEIIDRITYINELCKQNIGKIVMDKTLPNE</sequence>
<protein>
    <recommendedName>
        <fullName evidence="8">NR LBD domain-containing protein</fullName>
    </recommendedName>
</protein>
<dbReference type="OrthoDB" id="7634782at2759"/>
<dbReference type="Proteomes" id="UP000663856">
    <property type="component" value="Unassembled WGS sequence"/>
</dbReference>
<dbReference type="Gene3D" id="1.10.565.10">
    <property type="entry name" value="Retinoid X Receptor"/>
    <property type="match status" value="1"/>
</dbReference>
<evidence type="ECO:0000256" key="1">
    <source>
        <dbReference type="ARBA" id="ARBA00022723"/>
    </source>
</evidence>
<keyword evidence="2" id="KW-0863">Zinc-finger</keyword>
<dbReference type="EMBL" id="CAJOBH010009264">
    <property type="protein sequence ID" value="CAF4136599.1"/>
    <property type="molecule type" value="Genomic_DNA"/>
</dbReference>
<comment type="caution">
    <text evidence="11">The sequence shown here is derived from an EMBL/GenBank/DDBJ whole genome shotgun (WGS) entry which is preliminary data.</text>
</comment>
<evidence type="ECO:0000256" key="3">
    <source>
        <dbReference type="ARBA" id="ARBA00022833"/>
    </source>
</evidence>
<dbReference type="PROSITE" id="PS51843">
    <property type="entry name" value="NR_LBD"/>
    <property type="match status" value="1"/>
</dbReference>
<dbReference type="Proteomes" id="UP000681720">
    <property type="component" value="Unassembled WGS sequence"/>
</dbReference>
<dbReference type="Proteomes" id="UP000663842">
    <property type="component" value="Unassembled WGS sequence"/>
</dbReference>
<evidence type="ECO:0000313" key="9">
    <source>
        <dbReference type="EMBL" id="CAF1126527.1"/>
    </source>
</evidence>
<dbReference type="Proteomes" id="UP000676336">
    <property type="component" value="Unassembled WGS sequence"/>
</dbReference>
<evidence type="ECO:0000313" key="17">
    <source>
        <dbReference type="EMBL" id="CAF4356742.1"/>
    </source>
</evidence>
<evidence type="ECO:0000313" key="12">
    <source>
        <dbReference type="EMBL" id="CAF2099043.1"/>
    </source>
</evidence>
<keyword evidence="3" id="KW-0862">Zinc</keyword>
<dbReference type="GO" id="GO:0000122">
    <property type="term" value="P:negative regulation of transcription by RNA polymerase II"/>
    <property type="evidence" value="ECO:0007669"/>
    <property type="project" value="TreeGrafter"/>
</dbReference>
<dbReference type="EMBL" id="CAJNOW010004239">
    <property type="protein sequence ID" value="CAF1409287.1"/>
    <property type="molecule type" value="Genomic_DNA"/>
</dbReference>
<evidence type="ECO:0000313" key="18">
    <source>
        <dbReference type="EMBL" id="CAF4648885.1"/>
    </source>
</evidence>
<evidence type="ECO:0000256" key="4">
    <source>
        <dbReference type="ARBA" id="ARBA00023015"/>
    </source>
</evidence>
<dbReference type="EMBL" id="CAJNRF010006849">
    <property type="protein sequence ID" value="CAF2085163.1"/>
    <property type="molecule type" value="Genomic_DNA"/>
</dbReference>
<dbReference type="GO" id="GO:0004879">
    <property type="term" value="F:nuclear receptor activity"/>
    <property type="evidence" value="ECO:0007669"/>
    <property type="project" value="TreeGrafter"/>
</dbReference>
<feature type="domain" description="NR LBD" evidence="8">
    <location>
        <begin position="1"/>
        <end position="163"/>
    </location>
</feature>
<evidence type="ECO:0000256" key="5">
    <source>
        <dbReference type="ARBA" id="ARBA00023125"/>
    </source>
</evidence>
<dbReference type="Proteomes" id="UP000663855">
    <property type="component" value="Unassembled WGS sequence"/>
</dbReference>
<dbReference type="GO" id="GO:0000978">
    <property type="term" value="F:RNA polymerase II cis-regulatory region sequence-specific DNA binding"/>
    <property type="evidence" value="ECO:0007669"/>
    <property type="project" value="TreeGrafter"/>
</dbReference>
<evidence type="ECO:0000313" key="11">
    <source>
        <dbReference type="EMBL" id="CAF2085163.1"/>
    </source>
</evidence>
<reference evidence="11" key="1">
    <citation type="submission" date="2021-02" db="EMBL/GenBank/DDBJ databases">
        <authorList>
            <person name="Nowell W R."/>
        </authorList>
    </citation>
    <scope>NUCLEOTIDE SEQUENCE</scope>
</reference>
<keyword evidence="4" id="KW-0805">Transcription regulation</keyword>
<dbReference type="EMBL" id="CAJNOV010003042">
    <property type="protein sequence ID" value="CAF1126527.1"/>
    <property type="molecule type" value="Genomic_DNA"/>
</dbReference>
<evidence type="ECO:0000313" key="14">
    <source>
        <dbReference type="EMBL" id="CAF4136599.1"/>
    </source>
</evidence>
<dbReference type="GO" id="GO:0009755">
    <property type="term" value="P:hormone-mediated signaling pathway"/>
    <property type="evidence" value="ECO:0007669"/>
    <property type="project" value="TreeGrafter"/>
</dbReference>
<dbReference type="Proteomes" id="UP000681967">
    <property type="component" value="Unassembled WGS sequence"/>
</dbReference>
<dbReference type="PANTHER" id="PTHR24082">
    <property type="entry name" value="NUCLEAR HORMONE RECEPTOR"/>
    <property type="match status" value="1"/>
</dbReference>
<evidence type="ECO:0000313" key="16">
    <source>
        <dbReference type="EMBL" id="CAF4178465.1"/>
    </source>
</evidence>
<dbReference type="Proteomes" id="UP000663866">
    <property type="component" value="Unassembled WGS sequence"/>
</dbReference>
<keyword evidence="6" id="KW-0804">Transcription</keyword>
<evidence type="ECO:0000313" key="19">
    <source>
        <dbReference type="Proteomes" id="UP000663856"/>
    </source>
</evidence>
<organism evidence="11 19">
    <name type="scientific">Rotaria magnacalcarata</name>
    <dbReference type="NCBI Taxonomy" id="392030"/>
    <lineage>
        <taxon>Eukaryota</taxon>
        <taxon>Metazoa</taxon>
        <taxon>Spiralia</taxon>
        <taxon>Gnathifera</taxon>
        <taxon>Rotifera</taxon>
        <taxon>Eurotatoria</taxon>
        <taxon>Bdelloidea</taxon>
        <taxon>Philodinida</taxon>
        <taxon>Philodinidae</taxon>
        <taxon>Rotaria</taxon>
    </lineage>
</organism>
<dbReference type="Pfam" id="PF00104">
    <property type="entry name" value="Hormone_recep"/>
    <property type="match status" value="1"/>
</dbReference>
<dbReference type="EMBL" id="CAJOBJ010047290">
    <property type="protein sequence ID" value="CAF4356742.1"/>
    <property type="molecule type" value="Genomic_DNA"/>
</dbReference>
<dbReference type="EMBL" id="CAJNRG010007898">
    <property type="protein sequence ID" value="CAF2099043.1"/>
    <property type="molecule type" value="Genomic_DNA"/>
</dbReference>
<evidence type="ECO:0000259" key="8">
    <source>
        <dbReference type="PROSITE" id="PS51843"/>
    </source>
</evidence>
<accession>A0A816SG01</accession>
<evidence type="ECO:0000313" key="10">
    <source>
        <dbReference type="EMBL" id="CAF1409287.1"/>
    </source>
</evidence>
<evidence type="ECO:0000256" key="6">
    <source>
        <dbReference type="ARBA" id="ARBA00023163"/>
    </source>
</evidence>
<evidence type="ECO:0000313" key="20">
    <source>
        <dbReference type="Proteomes" id="UP000663866"/>
    </source>
</evidence>
<dbReference type="SUPFAM" id="SSF48508">
    <property type="entry name" value="Nuclear receptor ligand-binding domain"/>
    <property type="match status" value="1"/>
</dbReference>
<dbReference type="Proteomes" id="UP000663834">
    <property type="component" value="Unassembled WGS sequence"/>
</dbReference>
<name>A0A816SG01_9BILA</name>
<dbReference type="PANTHER" id="PTHR24082:SF473">
    <property type="entry name" value="ECDYSONE-INDUCED PROTEIN 75B, ISOFORM B"/>
    <property type="match status" value="1"/>
</dbReference>
<dbReference type="InterPro" id="IPR050234">
    <property type="entry name" value="Nuclear_hormone_rcpt_NR1"/>
</dbReference>
<dbReference type="Proteomes" id="UP000663824">
    <property type="component" value="Unassembled WGS sequence"/>
</dbReference>
<dbReference type="EMBL" id="CAJOBI010114566">
    <property type="protein sequence ID" value="CAF4648885.1"/>
    <property type="molecule type" value="Genomic_DNA"/>
</dbReference>
<keyword evidence="7" id="KW-0675">Receptor</keyword>
<dbReference type="EMBL" id="CAJOBF010005252">
    <property type="protein sequence ID" value="CAF4168840.1"/>
    <property type="molecule type" value="Genomic_DNA"/>
</dbReference>
<keyword evidence="5" id="KW-0238">DNA-binding</keyword>
<dbReference type="InterPro" id="IPR000536">
    <property type="entry name" value="Nucl_hrmn_rcpt_lig-bd"/>
</dbReference>
<dbReference type="InterPro" id="IPR035500">
    <property type="entry name" value="NHR-like_dom_sf"/>
</dbReference>
<evidence type="ECO:0000256" key="7">
    <source>
        <dbReference type="ARBA" id="ARBA00023170"/>
    </source>
</evidence>
<dbReference type="GO" id="GO:0045944">
    <property type="term" value="P:positive regulation of transcription by RNA polymerase II"/>
    <property type="evidence" value="ECO:0007669"/>
    <property type="project" value="TreeGrafter"/>
</dbReference>
<keyword evidence="20" id="KW-1185">Reference proteome</keyword>
<dbReference type="AlphaFoldDB" id="A0A816SG01"/>
<dbReference type="Proteomes" id="UP000663887">
    <property type="component" value="Unassembled WGS sequence"/>
</dbReference>
<dbReference type="EMBL" id="CAJNRE010012428">
    <property type="protein sequence ID" value="CAF2110107.1"/>
    <property type="molecule type" value="Genomic_DNA"/>
</dbReference>
<evidence type="ECO:0000313" key="13">
    <source>
        <dbReference type="EMBL" id="CAF2110107.1"/>
    </source>
</evidence>
<gene>
    <name evidence="14" type="ORF">BYL167_LOCUS20813</name>
    <name evidence="9" type="ORF">CJN711_LOCUS8339</name>
    <name evidence="17" type="ORF">GIL414_LOCUS28215</name>
    <name evidence="10" type="ORF">KQP761_LOCUS10062</name>
    <name evidence="13" type="ORF">MBJ925_LOCUS24007</name>
    <name evidence="16" type="ORF">OVN521_LOCUS25131</name>
    <name evidence="18" type="ORF">SMN809_LOCUS41010</name>
    <name evidence="15" type="ORF">UXM345_LOCUS26152</name>
    <name evidence="11" type="ORF">WKI299_LOCUS16972</name>
    <name evidence="12" type="ORF">XDN619_LOCUS18269</name>
</gene>
<dbReference type="GO" id="GO:0030154">
    <property type="term" value="P:cell differentiation"/>
    <property type="evidence" value="ECO:0007669"/>
    <property type="project" value="TreeGrafter"/>
</dbReference>
<evidence type="ECO:0000313" key="15">
    <source>
        <dbReference type="EMBL" id="CAF4168840.1"/>
    </source>
</evidence>
<keyword evidence="1" id="KW-0479">Metal-binding</keyword>